<evidence type="ECO:0000313" key="2">
    <source>
        <dbReference type="Proteomes" id="UP001497535"/>
    </source>
</evidence>
<accession>A0ACB0XRZ8</accession>
<sequence>MFFVVGTWLLNTIYGSFISFMFTDTFSTQYVAPSINFLTCVIASSSNVFILFTCRYCLRNIFGKSPDS</sequence>
<keyword evidence="2" id="KW-1185">Reference proteome</keyword>
<protein>
    <submittedName>
        <fullName evidence="1">Uncharacterized protein</fullName>
    </submittedName>
</protein>
<dbReference type="Proteomes" id="UP001497535">
    <property type="component" value="Unassembled WGS sequence"/>
</dbReference>
<proteinExistence type="predicted"/>
<comment type="caution">
    <text evidence="1">The sequence shown here is derived from an EMBL/GenBank/DDBJ whole genome shotgun (WGS) entry which is preliminary data.</text>
</comment>
<dbReference type="EMBL" id="CAVMJV010000002">
    <property type="protein sequence ID" value="CAK5014809.1"/>
    <property type="molecule type" value="Genomic_DNA"/>
</dbReference>
<gene>
    <name evidence="1" type="ORF">MENTE1834_LOCUS2820</name>
</gene>
<reference evidence="1" key="1">
    <citation type="submission" date="2023-11" db="EMBL/GenBank/DDBJ databases">
        <authorList>
            <person name="Poullet M."/>
        </authorList>
    </citation>
    <scope>NUCLEOTIDE SEQUENCE</scope>
    <source>
        <strain evidence="1">E1834</strain>
    </source>
</reference>
<name>A0ACB0XRZ8_MELEN</name>
<evidence type="ECO:0000313" key="1">
    <source>
        <dbReference type="EMBL" id="CAK5014809.1"/>
    </source>
</evidence>
<organism evidence="1 2">
    <name type="scientific">Meloidogyne enterolobii</name>
    <name type="common">Root-knot nematode worm</name>
    <name type="synonym">Meloidogyne mayaguensis</name>
    <dbReference type="NCBI Taxonomy" id="390850"/>
    <lineage>
        <taxon>Eukaryota</taxon>
        <taxon>Metazoa</taxon>
        <taxon>Ecdysozoa</taxon>
        <taxon>Nematoda</taxon>
        <taxon>Chromadorea</taxon>
        <taxon>Rhabditida</taxon>
        <taxon>Tylenchina</taxon>
        <taxon>Tylenchomorpha</taxon>
        <taxon>Tylenchoidea</taxon>
        <taxon>Meloidogynidae</taxon>
        <taxon>Meloidogyninae</taxon>
        <taxon>Meloidogyne</taxon>
    </lineage>
</organism>